<protein>
    <submittedName>
        <fullName evidence="2">Uncharacterized protein</fullName>
    </submittedName>
</protein>
<comment type="caution">
    <text evidence="2">The sequence shown here is derived from an EMBL/GenBank/DDBJ whole genome shotgun (WGS) entry which is preliminary data.</text>
</comment>
<evidence type="ECO:0000313" key="3">
    <source>
        <dbReference type="Proteomes" id="UP001372338"/>
    </source>
</evidence>
<gene>
    <name evidence="2" type="ORF">RIF29_40577</name>
</gene>
<evidence type="ECO:0000313" key="2">
    <source>
        <dbReference type="EMBL" id="KAK7245728.1"/>
    </source>
</evidence>
<evidence type="ECO:0000256" key="1">
    <source>
        <dbReference type="SAM" id="MobiDB-lite"/>
    </source>
</evidence>
<feature type="compositionally biased region" description="Polar residues" evidence="1">
    <location>
        <begin position="98"/>
        <end position="110"/>
    </location>
</feature>
<keyword evidence="3" id="KW-1185">Reference proteome</keyword>
<dbReference type="EMBL" id="JAYWIO010000008">
    <property type="protein sequence ID" value="KAK7245728.1"/>
    <property type="molecule type" value="Genomic_DNA"/>
</dbReference>
<name>A0AAN9E3D3_CROPI</name>
<organism evidence="2 3">
    <name type="scientific">Crotalaria pallida</name>
    <name type="common">Smooth rattlebox</name>
    <name type="synonym">Crotalaria striata</name>
    <dbReference type="NCBI Taxonomy" id="3830"/>
    <lineage>
        <taxon>Eukaryota</taxon>
        <taxon>Viridiplantae</taxon>
        <taxon>Streptophyta</taxon>
        <taxon>Embryophyta</taxon>
        <taxon>Tracheophyta</taxon>
        <taxon>Spermatophyta</taxon>
        <taxon>Magnoliopsida</taxon>
        <taxon>eudicotyledons</taxon>
        <taxon>Gunneridae</taxon>
        <taxon>Pentapetalae</taxon>
        <taxon>rosids</taxon>
        <taxon>fabids</taxon>
        <taxon>Fabales</taxon>
        <taxon>Fabaceae</taxon>
        <taxon>Papilionoideae</taxon>
        <taxon>50 kb inversion clade</taxon>
        <taxon>genistoids sensu lato</taxon>
        <taxon>core genistoids</taxon>
        <taxon>Crotalarieae</taxon>
        <taxon>Crotalaria</taxon>
    </lineage>
</organism>
<feature type="region of interest" description="Disordered" evidence="1">
    <location>
        <begin position="98"/>
        <end position="118"/>
    </location>
</feature>
<dbReference type="AlphaFoldDB" id="A0AAN9E3D3"/>
<accession>A0AAN9E3D3</accession>
<dbReference type="Proteomes" id="UP001372338">
    <property type="component" value="Unassembled WGS sequence"/>
</dbReference>
<proteinExistence type="predicted"/>
<reference evidence="2 3" key="1">
    <citation type="submission" date="2024-01" db="EMBL/GenBank/DDBJ databases">
        <title>The genomes of 5 underutilized Papilionoideae crops provide insights into root nodulation and disease resistanc.</title>
        <authorList>
            <person name="Yuan L."/>
        </authorList>
    </citation>
    <scope>NUCLEOTIDE SEQUENCE [LARGE SCALE GENOMIC DNA]</scope>
    <source>
        <strain evidence="2">ZHUSHIDOU_FW_LH</strain>
        <tissue evidence="2">Leaf</tissue>
    </source>
</reference>
<sequence length="118" mass="13649">MTGMEEEAKFLVSTTGLQRKKKKKLRCCSWRFCEEKYIDLDHAFSDMRSILGPPVDVVVYELRMQLLLTSAAFPFLLKAQGSQDASCSRDSFRETLRMVQNPSTTSTSKPYRSRWNLK</sequence>